<comment type="subcellular location">
    <subcellularLocation>
        <location evidence="1">Nucleus</location>
    </subcellularLocation>
</comment>
<keyword evidence="4" id="KW-0804">Transcription</keyword>
<evidence type="ECO:0000313" key="6">
    <source>
        <dbReference type="EMBL" id="KAL2321310.1"/>
    </source>
</evidence>
<dbReference type="InterPro" id="IPR003340">
    <property type="entry name" value="B3_DNA-bd"/>
</dbReference>
<proteinExistence type="predicted"/>
<evidence type="ECO:0000256" key="5">
    <source>
        <dbReference type="ARBA" id="ARBA00023242"/>
    </source>
</evidence>
<dbReference type="GO" id="GO:0003677">
    <property type="term" value="F:DNA binding"/>
    <property type="evidence" value="ECO:0007669"/>
    <property type="project" value="UniProtKB-KW"/>
</dbReference>
<evidence type="ECO:0000256" key="2">
    <source>
        <dbReference type="ARBA" id="ARBA00023015"/>
    </source>
</evidence>
<dbReference type="Gene3D" id="2.40.330.10">
    <property type="entry name" value="DNA-binding pseudobarrel domain"/>
    <property type="match status" value="1"/>
</dbReference>
<gene>
    <name evidence="6" type="ORF">Fmac_030279</name>
</gene>
<keyword evidence="3" id="KW-0238">DNA-binding</keyword>
<protein>
    <recommendedName>
        <fullName evidence="8">TF-B3 domain-containing protein</fullName>
    </recommendedName>
</protein>
<sequence length="175" mass="20611">MKGKSMSMSMSMSMKMKMKMVTEDTEKHREEAINEEPELEFLLQVGLVKDFKLSKPFRARLGPTDDKWNLFLPATAFDPHCNADDVRHAVPVRVYDTCGHEFEMMLKKWERRGFYVLNRGWATFCDQRRLSDDDIVAVRTFRHAVTHGLCFVVTFKRVMRKESEVIRVRVSRLFV</sequence>
<dbReference type="CDD" id="cd10017">
    <property type="entry name" value="B3_DNA"/>
    <property type="match status" value="1"/>
</dbReference>
<dbReference type="InterPro" id="IPR015300">
    <property type="entry name" value="DNA-bd_pseudobarrel_sf"/>
</dbReference>
<name>A0ABD1LCS0_9FABA</name>
<evidence type="ECO:0000256" key="4">
    <source>
        <dbReference type="ARBA" id="ARBA00023163"/>
    </source>
</evidence>
<keyword evidence="7" id="KW-1185">Reference proteome</keyword>
<reference evidence="6 7" key="1">
    <citation type="submission" date="2024-08" db="EMBL/GenBank/DDBJ databases">
        <title>Insights into the chromosomal genome structure of Flemingia macrophylla.</title>
        <authorList>
            <person name="Ding Y."/>
            <person name="Zhao Y."/>
            <person name="Bi W."/>
            <person name="Wu M."/>
            <person name="Zhao G."/>
            <person name="Gong Y."/>
            <person name="Li W."/>
            <person name="Zhang P."/>
        </authorList>
    </citation>
    <scope>NUCLEOTIDE SEQUENCE [LARGE SCALE GENOMIC DNA]</scope>
    <source>
        <strain evidence="6">DYQJB</strain>
        <tissue evidence="6">Leaf</tissue>
    </source>
</reference>
<dbReference type="AlphaFoldDB" id="A0ABD1LCS0"/>
<comment type="caution">
    <text evidence="6">The sequence shown here is derived from an EMBL/GenBank/DDBJ whole genome shotgun (WGS) entry which is preliminary data.</text>
</comment>
<evidence type="ECO:0000313" key="7">
    <source>
        <dbReference type="Proteomes" id="UP001603857"/>
    </source>
</evidence>
<evidence type="ECO:0000256" key="1">
    <source>
        <dbReference type="ARBA" id="ARBA00004123"/>
    </source>
</evidence>
<evidence type="ECO:0008006" key="8">
    <source>
        <dbReference type="Google" id="ProtNLM"/>
    </source>
</evidence>
<dbReference type="Proteomes" id="UP001603857">
    <property type="component" value="Unassembled WGS sequence"/>
</dbReference>
<keyword evidence="5" id="KW-0539">Nucleus</keyword>
<organism evidence="6 7">
    <name type="scientific">Flemingia macrophylla</name>
    <dbReference type="NCBI Taxonomy" id="520843"/>
    <lineage>
        <taxon>Eukaryota</taxon>
        <taxon>Viridiplantae</taxon>
        <taxon>Streptophyta</taxon>
        <taxon>Embryophyta</taxon>
        <taxon>Tracheophyta</taxon>
        <taxon>Spermatophyta</taxon>
        <taxon>Magnoliopsida</taxon>
        <taxon>eudicotyledons</taxon>
        <taxon>Gunneridae</taxon>
        <taxon>Pentapetalae</taxon>
        <taxon>rosids</taxon>
        <taxon>fabids</taxon>
        <taxon>Fabales</taxon>
        <taxon>Fabaceae</taxon>
        <taxon>Papilionoideae</taxon>
        <taxon>50 kb inversion clade</taxon>
        <taxon>NPAAA clade</taxon>
        <taxon>indigoferoid/millettioid clade</taxon>
        <taxon>Phaseoleae</taxon>
        <taxon>Flemingia</taxon>
    </lineage>
</organism>
<accession>A0ABD1LCS0</accession>
<dbReference type="EMBL" id="JBGMDY010000010">
    <property type="protein sequence ID" value="KAL2321310.1"/>
    <property type="molecule type" value="Genomic_DNA"/>
</dbReference>
<keyword evidence="2" id="KW-0805">Transcription regulation</keyword>
<dbReference type="SUPFAM" id="SSF101936">
    <property type="entry name" value="DNA-binding pseudobarrel domain"/>
    <property type="match status" value="1"/>
</dbReference>
<evidence type="ECO:0000256" key="3">
    <source>
        <dbReference type="ARBA" id="ARBA00023125"/>
    </source>
</evidence>
<dbReference type="GO" id="GO:0005634">
    <property type="term" value="C:nucleus"/>
    <property type="evidence" value="ECO:0007669"/>
    <property type="project" value="UniProtKB-SubCell"/>
</dbReference>